<accession>A0A0D2DAQ9</accession>
<gene>
    <name evidence="2" type="ORF">PV05_03849</name>
</gene>
<dbReference type="Proteomes" id="UP000054342">
    <property type="component" value="Unassembled WGS sequence"/>
</dbReference>
<dbReference type="HOGENOM" id="CLU_2096905_0_0_1"/>
<proteinExistence type="predicted"/>
<dbReference type="EMBL" id="KN847318">
    <property type="protein sequence ID" value="KIW59397.1"/>
    <property type="molecule type" value="Genomic_DNA"/>
</dbReference>
<dbReference type="GeneID" id="25325757"/>
<evidence type="ECO:0000313" key="2">
    <source>
        <dbReference type="EMBL" id="KIW59397.1"/>
    </source>
</evidence>
<evidence type="ECO:0000256" key="1">
    <source>
        <dbReference type="SAM" id="MobiDB-lite"/>
    </source>
</evidence>
<keyword evidence="3" id="KW-1185">Reference proteome</keyword>
<reference evidence="2 3" key="1">
    <citation type="submission" date="2015-01" db="EMBL/GenBank/DDBJ databases">
        <title>The Genome Sequence of Exophiala xenobiotica CBS118157.</title>
        <authorList>
            <consortium name="The Broad Institute Genomics Platform"/>
            <person name="Cuomo C."/>
            <person name="de Hoog S."/>
            <person name="Gorbushina A."/>
            <person name="Stielow B."/>
            <person name="Teixiera M."/>
            <person name="Abouelleil A."/>
            <person name="Chapman S.B."/>
            <person name="Priest M."/>
            <person name="Young S.K."/>
            <person name="Wortman J."/>
            <person name="Nusbaum C."/>
            <person name="Birren B."/>
        </authorList>
    </citation>
    <scope>NUCLEOTIDE SEQUENCE [LARGE SCALE GENOMIC DNA]</scope>
    <source>
        <strain evidence="2 3">CBS 118157</strain>
    </source>
</reference>
<sequence>MSCSSYPTRPHATTTCSGPMLTSAKVSVASPVSRPRGWILANLRMPLYWLSPLDPIHKVSSEVSPDIDLEVHRLQPRAANLTGHSRMRQAQPDTSNSDHGGLSCQAADPSALVSFT</sequence>
<organism evidence="2 3">
    <name type="scientific">Exophiala xenobiotica</name>
    <dbReference type="NCBI Taxonomy" id="348802"/>
    <lineage>
        <taxon>Eukaryota</taxon>
        <taxon>Fungi</taxon>
        <taxon>Dikarya</taxon>
        <taxon>Ascomycota</taxon>
        <taxon>Pezizomycotina</taxon>
        <taxon>Eurotiomycetes</taxon>
        <taxon>Chaetothyriomycetidae</taxon>
        <taxon>Chaetothyriales</taxon>
        <taxon>Herpotrichiellaceae</taxon>
        <taxon>Exophiala</taxon>
    </lineage>
</organism>
<name>A0A0D2DAQ9_9EURO</name>
<evidence type="ECO:0000313" key="3">
    <source>
        <dbReference type="Proteomes" id="UP000054342"/>
    </source>
</evidence>
<protein>
    <submittedName>
        <fullName evidence="2">Uncharacterized protein</fullName>
    </submittedName>
</protein>
<dbReference type="RefSeq" id="XP_013319981.1">
    <property type="nucleotide sequence ID" value="XM_013464527.1"/>
</dbReference>
<dbReference type="AlphaFoldDB" id="A0A0D2DAQ9"/>
<feature type="region of interest" description="Disordered" evidence="1">
    <location>
        <begin position="78"/>
        <end position="116"/>
    </location>
</feature>